<evidence type="ECO:0000256" key="4">
    <source>
        <dbReference type="ARBA" id="ARBA00035204"/>
    </source>
</evidence>
<evidence type="ECO:0000256" key="2">
    <source>
        <dbReference type="ARBA" id="ARBA00022980"/>
    </source>
</evidence>
<sequence>MKIEEFRGLKPAELDRKAEELRRERFQLRIQQQVGQVEKPSRLREIRKTIARIETARSQSRLSTATKGKS</sequence>
<evidence type="ECO:0000256" key="1">
    <source>
        <dbReference type="ARBA" id="ARBA00009254"/>
    </source>
</evidence>
<dbReference type="PROSITE" id="PS00579">
    <property type="entry name" value="RIBOSOMAL_L29"/>
    <property type="match status" value="1"/>
</dbReference>
<proteinExistence type="inferred from homology"/>
<evidence type="ECO:0000313" key="7">
    <source>
        <dbReference type="Proteomes" id="UP000051269"/>
    </source>
</evidence>
<dbReference type="GO" id="GO:1990904">
    <property type="term" value="C:ribonucleoprotein complex"/>
    <property type="evidence" value="ECO:0007669"/>
    <property type="project" value="UniProtKB-KW"/>
</dbReference>
<gene>
    <name evidence="5" type="primary">rpmC</name>
    <name evidence="6" type="ORF">ABR82_05825</name>
</gene>
<dbReference type="GO" id="GO:0006412">
    <property type="term" value="P:translation"/>
    <property type="evidence" value="ECO:0007669"/>
    <property type="project" value="UniProtKB-UniRule"/>
</dbReference>
<dbReference type="GO" id="GO:0005840">
    <property type="term" value="C:ribosome"/>
    <property type="evidence" value="ECO:0007669"/>
    <property type="project" value="UniProtKB-KW"/>
</dbReference>
<name>A0A0R2RKK8_9BACT</name>
<reference evidence="6 7" key="1">
    <citation type="submission" date="2015-10" db="EMBL/GenBank/DDBJ databases">
        <title>Metagenome-Assembled Genomes uncover a global brackish microbiome.</title>
        <authorList>
            <person name="Hugerth L.W."/>
            <person name="Larsson J."/>
            <person name="Alneberg J."/>
            <person name="Lindh M.V."/>
            <person name="Legrand C."/>
            <person name="Pinhassi J."/>
            <person name="Andersson A.F."/>
        </authorList>
    </citation>
    <scope>NUCLEOTIDE SEQUENCE [LARGE SCALE GENOMIC DNA]</scope>
    <source>
        <strain evidence="6">BACL18 MAG-120507-bin52</strain>
    </source>
</reference>
<dbReference type="EMBL" id="LIBO01000001">
    <property type="protein sequence ID" value="KRO63272.1"/>
    <property type="molecule type" value="Genomic_DNA"/>
</dbReference>
<evidence type="ECO:0000256" key="5">
    <source>
        <dbReference type="HAMAP-Rule" id="MF_00374"/>
    </source>
</evidence>
<evidence type="ECO:0000256" key="3">
    <source>
        <dbReference type="ARBA" id="ARBA00023274"/>
    </source>
</evidence>
<evidence type="ECO:0000313" key="6">
    <source>
        <dbReference type="EMBL" id="KRO63272.1"/>
    </source>
</evidence>
<dbReference type="InterPro" id="IPR001854">
    <property type="entry name" value="Ribosomal_uL29"/>
</dbReference>
<organism evidence="6 7">
    <name type="scientific">Verrucomicrobia subdivision 6 bacterium BACL9 MAG-120507-bin52</name>
    <dbReference type="NCBI Taxonomy" id="1655590"/>
    <lineage>
        <taxon>Bacteria</taxon>
        <taxon>Pseudomonadati</taxon>
        <taxon>Verrucomicrobiota</taxon>
        <taxon>Verrucomicrobiia</taxon>
        <taxon>Verrucomicrobiales</taxon>
        <taxon>Verrucomicrobia subdivision 6</taxon>
    </lineage>
</organism>
<dbReference type="Proteomes" id="UP000051269">
    <property type="component" value="Unassembled WGS sequence"/>
</dbReference>
<dbReference type="CDD" id="cd00427">
    <property type="entry name" value="Ribosomal_L29_HIP"/>
    <property type="match status" value="1"/>
</dbReference>
<dbReference type="Gene3D" id="1.10.287.310">
    <property type="match status" value="1"/>
</dbReference>
<dbReference type="HAMAP" id="MF_00374">
    <property type="entry name" value="Ribosomal_uL29"/>
    <property type="match status" value="1"/>
</dbReference>
<dbReference type="GO" id="GO:0003735">
    <property type="term" value="F:structural constituent of ribosome"/>
    <property type="evidence" value="ECO:0007669"/>
    <property type="project" value="InterPro"/>
</dbReference>
<protein>
    <recommendedName>
        <fullName evidence="4 5">Large ribosomal subunit protein uL29</fullName>
    </recommendedName>
</protein>
<dbReference type="SUPFAM" id="SSF46561">
    <property type="entry name" value="Ribosomal protein L29 (L29p)"/>
    <property type="match status" value="1"/>
</dbReference>
<comment type="caution">
    <text evidence="6">The sequence shown here is derived from an EMBL/GenBank/DDBJ whole genome shotgun (WGS) entry which is preliminary data.</text>
</comment>
<dbReference type="Pfam" id="PF00831">
    <property type="entry name" value="Ribosomal_L29"/>
    <property type="match status" value="1"/>
</dbReference>
<accession>A0A0R2RKK8</accession>
<dbReference type="NCBIfam" id="TIGR00012">
    <property type="entry name" value="L29"/>
    <property type="match status" value="1"/>
</dbReference>
<comment type="similarity">
    <text evidence="1 5">Belongs to the universal ribosomal protein uL29 family.</text>
</comment>
<dbReference type="InterPro" id="IPR018254">
    <property type="entry name" value="Ribosomal_uL29_CS"/>
</dbReference>
<dbReference type="InterPro" id="IPR036049">
    <property type="entry name" value="Ribosomal_uL29_sf"/>
</dbReference>
<dbReference type="AlphaFoldDB" id="A0A0R2RKK8"/>
<keyword evidence="3 5" id="KW-0687">Ribonucleoprotein</keyword>
<keyword evidence="2 5" id="KW-0689">Ribosomal protein</keyword>